<dbReference type="EC" id="3.1.-.-" evidence="14"/>
<dbReference type="GO" id="GO:0004386">
    <property type="term" value="F:helicase activity"/>
    <property type="evidence" value="ECO:0007669"/>
    <property type="project" value="UniProtKB-KW"/>
</dbReference>
<evidence type="ECO:0000259" key="16">
    <source>
        <dbReference type="PROSITE" id="PS51217"/>
    </source>
</evidence>
<dbReference type="Gene3D" id="6.10.140.1030">
    <property type="match status" value="1"/>
</dbReference>
<dbReference type="GO" id="GO:0046872">
    <property type="term" value="F:metal ion binding"/>
    <property type="evidence" value="ECO:0007669"/>
    <property type="project" value="UniProtKB-KW"/>
</dbReference>
<protein>
    <recommendedName>
        <fullName evidence="14">ATP-dependent helicase/deoxyribonuclease subunit B</fullName>
        <ecNumber evidence="14">3.1.-.-</ecNumber>
    </recommendedName>
    <alternativeName>
        <fullName evidence="14">ATP-dependent helicase/nuclease subunit AddB</fullName>
    </alternativeName>
</protein>
<evidence type="ECO:0000256" key="6">
    <source>
        <dbReference type="ARBA" id="ARBA00022801"/>
    </source>
</evidence>
<comment type="subunit">
    <text evidence="14">Heterodimer of AddA and AddB.</text>
</comment>
<dbReference type="InterPro" id="IPR038726">
    <property type="entry name" value="PDDEXK_AddAB-type"/>
</dbReference>
<dbReference type="GO" id="GO:0000724">
    <property type="term" value="P:double-strand break repair via homologous recombination"/>
    <property type="evidence" value="ECO:0007669"/>
    <property type="project" value="UniProtKB-UniRule"/>
</dbReference>
<keyword evidence="2 14" id="KW-0540">Nuclease</keyword>
<comment type="similarity">
    <text evidence="14">Belongs to the helicase family. AddB/RexB type 1 subfamily.</text>
</comment>
<comment type="function">
    <text evidence="14">The heterodimer acts as both an ATP-dependent DNA helicase and an ATP-dependent, dual-direction single-stranded exonuclease. Recognizes the chi site generating a DNA molecule suitable for the initiation of homologous recombination. The AddB subunit has 5' -&gt; 3' nuclease activity but not helicase activity.</text>
</comment>
<evidence type="ECO:0000256" key="14">
    <source>
        <dbReference type="HAMAP-Rule" id="MF_01452"/>
    </source>
</evidence>
<feature type="binding site" evidence="14">
    <location>
        <position position="1119"/>
    </location>
    <ligand>
        <name>[4Fe-4S] cluster</name>
        <dbReference type="ChEBI" id="CHEBI:49883"/>
    </ligand>
</feature>
<feature type="binding site" evidence="14">
    <location>
        <position position="1116"/>
    </location>
    <ligand>
        <name>[4Fe-4S] cluster</name>
        <dbReference type="ChEBI" id="CHEBI:49883"/>
    </ligand>
</feature>
<evidence type="ECO:0000256" key="4">
    <source>
        <dbReference type="ARBA" id="ARBA00022741"/>
    </source>
</evidence>
<dbReference type="OrthoDB" id="9758506at2"/>
<dbReference type="RefSeq" id="WP_133578962.1">
    <property type="nucleotide sequence ID" value="NZ_SNYJ01000002.1"/>
</dbReference>
<dbReference type="Pfam" id="PF13361">
    <property type="entry name" value="UvrD_C"/>
    <property type="match status" value="1"/>
</dbReference>
<keyword evidence="11 14" id="KW-0411">Iron-sulfur</keyword>
<evidence type="ECO:0000256" key="9">
    <source>
        <dbReference type="ARBA" id="ARBA00022840"/>
    </source>
</evidence>
<sequence length="1162" mass="131735">MSLRLVLGRSGTGKSTMLYQEIQQRLSNNPRERLLFIVPDQMTHQTELALISSPEQTGILGAEVVSFSRLALRVLQETEGGALSFISKTGIHMLLRKYVEEYKEELTLYASSVSKPGFIEEMHDFIQELKRYEWDADSFQQIEGRFDQSLSDEWQGQHVLEQKLHDVALIYKGVENALQNHFTDAEDLLQLLIEQIPHASSLQGLHIYVDGFHEYTPLELSVLNALMHSAARVTVTFTLDRFPEKLPEETALFRKTHTAAFQMLERAKLEGISVEPYVICSNPVRFAAEGLRQLEAFFGVQPIPKRINNAPVTIQGAVHRRAEVEAAARRITALVRDEGYMLNDIAVFVRNMDAYGHLIQRTFSQMEISFFMDQKKTMLSHPLVELVRSALDVVLGAWRYEPVFRCVKTGLVAQANERLSFDELENHVLAYGIYGAKRWGETWSYRRYGDDAAKQTDNEKEKEARINAARERIYEPFSVLENRLKRAKTVREKCTAMFLFLEQLGIDEKLQEMEAAEEAQGEIERATEHRQAWQAILNLFDQFVDTSGEEELSFAVFKQVVISGLESLQFSLVPPAVDQVIVATMEQSRVFGVKAAFVLGVNDGQLPAVPSEGGLLSEEEREKLSDSGFSLATTARQRLLDETFVAYMAFTKAAEELYISYALADEEGRTLQPSPWVARLADIFPDRAIAQLLVSEPSEDAYDAQEAYLVHPRRTLSLLASQFSAAKRGYALHDAWWAAYNLFVTDPKWEMFARMILKSLFYENKATSLSTEMSKEMYGDTIQTSVSRMESFQSCAFAHYARYGLKLRERSVFRLGAPDIGELFHAAIKYMTEDITNNHKTWRDISSDDCGPLAERAIDQLAPLIQKEILFSTNRHAYILKKLKDIVARTASVLHQQSLQSGFTPVAMEVGFGANETLPSPVFTLENGVRMELVGRIDQVDISQNTEGPFIRIIDYKSSARDLSLAEIYYGLSLQMLVYLDVVLNEAETWLGKEVSPAGMLYFHIHNPLIKASAEDDNEAIEQRIIEQFRMKGYMLANANVAADMDQSVEGMGKSTIAPYKLKKDGQFDAYSSVLAKDDISLLRDYSRGLMRKIGLDITSGETDIAPYMYKGRMPCEYCDFKTVCQFDESFAANQIRLLKPQKDNDIMAVIEESMTSEEEDE</sequence>
<keyword evidence="10 14" id="KW-0408">Iron</keyword>
<dbReference type="PANTHER" id="PTHR30591:SF1">
    <property type="entry name" value="RECBCD ENZYME SUBUNIT RECC"/>
    <property type="match status" value="1"/>
</dbReference>
<evidence type="ECO:0000313" key="17">
    <source>
        <dbReference type="EMBL" id="TDQ42068.1"/>
    </source>
</evidence>
<dbReference type="GO" id="GO:0005524">
    <property type="term" value="F:ATP binding"/>
    <property type="evidence" value="ECO:0007669"/>
    <property type="project" value="UniProtKB-UniRule"/>
</dbReference>
<keyword evidence="6 14" id="KW-0378">Hydrolase</keyword>
<keyword evidence="5 14" id="KW-0227">DNA damage</keyword>
<dbReference type="SUPFAM" id="SSF52540">
    <property type="entry name" value="P-loop containing nucleoside triphosphate hydrolases"/>
    <property type="match status" value="2"/>
</dbReference>
<feature type="domain" description="UvrD-like helicase C-terminal" evidence="16">
    <location>
        <begin position="281"/>
        <end position="590"/>
    </location>
</feature>
<keyword evidence="18" id="KW-1185">Reference proteome</keyword>
<dbReference type="GO" id="GO:0051539">
    <property type="term" value="F:4 iron, 4 sulfur cluster binding"/>
    <property type="evidence" value="ECO:0007669"/>
    <property type="project" value="UniProtKB-KW"/>
</dbReference>
<evidence type="ECO:0000256" key="2">
    <source>
        <dbReference type="ARBA" id="ARBA00022722"/>
    </source>
</evidence>
<evidence type="ECO:0000256" key="15">
    <source>
        <dbReference type="SAM" id="Coils"/>
    </source>
</evidence>
<dbReference type="InterPro" id="IPR014017">
    <property type="entry name" value="DNA_helicase_UvrD-like_C"/>
</dbReference>
<reference evidence="17 18" key="1">
    <citation type="submission" date="2019-03" db="EMBL/GenBank/DDBJ databases">
        <title>Genomic Encyclopedia of Type Strains, Phase IV (KMG-IV): sequencing the most valuable type-strain genomes for metagenomic binning, comparative biology and taxonomic classification.</title>
        <authorList>
            <person name="Goeker M."/>
        </authorList>
    </citation>
    <scope>NUCLEOTIDE SEQUENCE [LARGE SCALE GENOMIC DNA]</scope>
    <source>
        <strain evidence="17 18">DSM 28697</strain>
    </source>
</reference>
<gene>
    <name evidence="14" type="primary">addB</name>
    <name evidence="17" type="ORF">EV213_10297</name>
</gene>
<name>A0A4R6U6D6_9BACI</name>
<evidence type="ECO:0000256" key="1">
    <source>
        <dbReference type="ARBA" id="ARBA00022485"/>
    </source>
</evidence>
<proteinExistence type="inferred from homology"/>
<dbReference type="GO" id="GO:0008409">
    <property type="term" value="F:5'-3' exonuclease activity"/>
    <property type="evidence" value="ECO:0007669"/>
    <property type="project" value="UniProtKB-UniRule"/>
</dbReference>
<dbReference type="Gene3D" id="3.40.50.300">
    <property type="entry name" value="P-loop containing nucleotide triphosphate hydrolases"/>
    <property type="match status" value="4"/>
</dbReference>
<keyword evidence="12 14" id="KW-0238">DNA-binding</keyword>
<keyword evidence="7 14" id="KW-0347">Helicase</keyword>
<evidence type="ECO:0000256" key="13">
    <source>
        <dbReference type="ARBA" id="ARBA00023204"/>
    </source>
</evidence>
<comment type="cofactor">
    <cofactor evidence="14">
        <name>[4Fe-4S] cluster</name>
        <dbReference type="ChEBI" id="CHEBI:49883"/>
    </cofactor>
    <text evidence="14">Binds 1 [4Fe-4S] cluster.</text>
</comment>
<dbReference type="PANTHER" id="PTHR30591">
    <property type="entry name" value="RECBCD ENZYME SUBUNIT RECC"/>
    <property type="match status" value="1"/>
</dbReference>
<dbReference type="InterPro" id="IPR014140">
    <property type="entry name" value="DNA_helicase_suAddB"/>
</dbReference>
<keyword evidence="9 14" id="KW-0067">ATP-binding</keyword>
<dbReference type="GO" id="GO:0003690">
    <property type="term" value="F:double-stranded DNA binding"/>
    <property type="evidence" value="ECO:0007669"/>
    <property type="project" value="UniProtKB-UniRule"/>
</dbReference>
<comment type="caution">
    <text evidence="17">The sequence shown here is derived from an EMBL/GenBank/DDBJ whole genome shotgun (WGS) entry which is preliminary data.</text>
</comment>
<keyword evidence="15" id="KW-0175">Coiled coil</keyword>
<comment type="cofactor">
    <cofactor evidence="14">
        <name>Mg(2+)</name>
        <dbReference type="ChEBI" id="CHEBI:18420"/>
    </cofactor>
</comment>
<keyword evidence="1 14" id="KW-0004">4Fe-4S</keyword>
<evidence type="ECO:0000313" key="18">
    <source>
        <dbReference type="Proteomes" id="UP000295632"/>
    </source>
</evidence>
<evidence type="ECO:0000256" key="12">
    <source>
        <dbReference type="ARBA" id="ARBA00023125"/>
    </source>
</evidence>
<evidence type="ECO:0000256" key="7">
    <source>
        <dbReference type="ARBA" id="ARBA00022806"/>
    </source>
</evidence>
<dbReference type="HAMAP" id="MF_01452">
    <property type="entry name" value="AddB_type1"/>
    <property type="match status" value="1"/>
</dbReference>
<evidence type="ECO:0000256" key="10">
    <source>
        <dbReference type="ARBA" id="ARBA00023004"/>
    </source>
</evidence>
<accession>A0A4R6U6D6</accession>
<dbReference type="Proteomes" id="UP000295632">
    <property type="component" value="Unassembled WGS sequence"/>
</dbReference>
<feature type="coiled-coil region" evidence="15">
    <location>
        <begin position="506"/>
        <end position="536"/>
    </location>
</feature>
<evidence type="ECO:0000256" key="3">
    <source>
        <dbReference type="ARBA" id="ARBA00022723"/>
    </source>
</evidence>
<dbReference type="InterPro" id="IPR049035">
    <property type="entry name" value="ADDB_N"/>
</dbReference>
<dbReference type="AlphaFoldDB" id="A0A4R6U6D6"/>
<dbReference type="EMBL" id="SNYJ01000002">
    <property type="protein sequence ID" value="TDQ42068.1"/>
    <property type="molecule type" value="Genomic_DNA"/>
</dbReference>
<keyword evidence="13 14" id="KW-0234">DNA repair</keyword>
<evidence type="ECO:0000256" key="11">
    <source>
        <dbReference type="ARBA" id="ARBA00023014"/>
    </source>
</evidence>
<evidence type="ECO:0000256" key="5">
    <source>
        <dbReference type="ARBA" id="ARBA00022763"/>
    </source>
</evidence>
<keyword evidence="3 14" id="KW-0479">Metal-binding</keyword>
<feature type="binding site" evidence="14">
    <location>
        <position position="795"/>
    </location>
    <ligand>
        <name>[4Fe-4S] cluster</name>
        <dbReference type="ChEBI" id="CHEBI:49883"/>
    </ligand>
</feature>
<dbReference type="InterPro" id="IPR027417">
    <property type="entry name" value="P-loop_NTPase"/>
</dbReference>
<keyword evidence="8 14" id="KW-0269">Exonuclease</keyword>
<evidence type="ECO:0000256" key="8">
    <source>
        <dbReference type="ARBA" id="ARBA00022839"/>
    </source>
</evidence>
<dbReference type="NCBIfam" id="TIGR02773">
    <property type="entry name" value="addB_Gpos"/>
    <property type="match status" value="1"/>
</dbReference>
<dbReference type="Pfam" id="PF12705">
    <property type="entry name" value="PDDEXK_1"/>
    <property type="match status" value="1"/>
</dbReference>
<dbReference type="PROSITE" id="PS51217">
    <property type="entry name" value="UVRD_HELICASE_CTER"/>
    <property type="match status" value="1"/>
</dbReference>
<keyword evidence="4 14" id="KW-0547">Nucleotide-binding</keyword>
<dbReference type="Pfam" id="PF21445">
    <property type="entry name" value="ADDB_N"/>
    <property type="match status" value="1"/>
</dbReference>
<feature type="binding site" evidence="14">
    <location>
        <position position="1125"/>
    </location>
    <ligand>
        <name>[4Fe-4S] cluster</name>
        <dbReference type="ChEBI" id="CHEBI:49883"/>
    </ligand>
</feature>
<comment type="miscellaneous">
    <text evidence="14">Despite having conserved helicase domains, this subunit does not have helicase activity.</text>
</comment>
<organism evidence="17 18">
    <name type="scientific">Aureibacillus halotolerans</name>
    <dbReference type="NCBI Taxonomy" id="1508390"/>
    <lineage>
        <taxon>Bacteria</taxon>
        <taxon>Bacillati</taxon>
        <taxon>Bacillota</taxon>
        <taxon>Bacilli</taxon>
        <taxon>Bacillales</taxon>
        <taxon>Bacillaceae</taxon>
        <taxon>Aureibacillus</taxon>
    </lineage>
</organism>